<proteinExistence type="predicted"/>
<gene>
    <name evidence="1" type="ORF">ACFSCX_16450</name>
</gene>
<dbReference type="Proteomes" id="UP001597214">
    <property type="component" value="Unassembled WGS sequence"/>
</dbReference>
<accession>A0ABW4LSS1</accession>
<sequence>MDLAKLVGKLIWQNFTKKMPKMNKKLHNSIENAVFLRVSVRGEIPSKNGWLENMQGITLREEGYLW</sequence>
<evidence type="ECO:0008006" key="3">
    <source>
        <dbReference type="Google" id="ProtNLM"/>
    </source>
</evidence>
<protein>
    <recommendedName>
        <fullName evidence="3">Transposase</fullName>
    </recommendedName>
</protein>
<dbReference type="EMBL" id="JBHUEM010000033">
    <property type="protein sequence ID" value="MFD1738121.1"/>
    <property type="molecule type" value="Genomic_DNA"/>
</dbReference>
<keyword evidence="2" id="KW-1185">Reference proteome</keyword>
<evidence type="ECO:0000313" key="2">
    <source>
        <dbReference type="Proteomes" id="UP001597214"/>
    </source>
</evidence>
<evidence type="ECO:0000313" key="1">
    <source>
        <dbReference type="EMBL" id="MFD1738121.1"/>
    </source>
</evidence>
<organism evidence="1 2">
    <name type="scientific">Bacillus salitolerans</name>
    <dbReference type="NCBI Taxonomy" id="1437434"/>
    <lineage>
        <taxon>Bacteria</taxon>
        <taxon>Bacillati</taxon>
        <taxon>Bacillota</taxon>
        <taxon>Bacilli</taxon>
        <taxon>Bacillales</taxon>
        <taxon>Bacillaceae</taxon>
        <taxon>Bacillus</taxon>
    </lineage>
</organism>
<name>A0ABW4LSS1_9BACI</name>
<reference evidence="2" key="1">
    <citation type="journal article" date="2019" name="Int. J. Syst. Evol. Microbiol.">
        <title>The Global Catalogue of Microorganisms (GCM) 10K type strain sequencing project: providing services to taxonomists for standard genome sequencing and annotation.</title>
        <authorList>
            <consortium name="The Broad Institute Genomics Platform"/>
            <consortium name="The Broad Institute Genome Sequencing Center for Infectious Disease"/>
            <person name="Wu L."/>
            <person name="Ma J."/>
        </authorList>
    </citation>
    <scope>NUCLEOTIDE SEQUENCE [LARGE SCALE GENOMIC DNA]</scope>
    <source>
        <strain evidence="2">CCUG 49339</strain>
    </source>
</reference>
<comment type="caution">
    <text evidence="1">The sequence shown here is derived from an EMBL/GenBank/DDBJ whole genome shotgun (WGS) entry which is preliminary data.</text>
</comment>
<dbReference type="RefSeq" id="WP_377929336.1">
    <property type="nucleotide sequence ID" value="NZ_JBHUEM010000033.1"/>
</dbReference>